<proteinExistence type="inferred from homology"/>
<dbReference type="SMART" id="SM00062">
    <property type="entry name" value="PBPb"/>
    <property type="match status" value="1"/>
</dbReference>
<protein>
    <submittedName>
        <fullName evidence="5">Polar amino acid transport system substrate-binding protein</fullName>
    </submittedName>
</protein>
<evidence type="ECO:0000256" key="1">
    <source>
        <dbReference type="ARBA" id="ARBA00010333"/>
    </source>
</evidence>
<dbReference type="PANTHER" id="PTHR35936:SF17">
    <property type="entry name" value="ARGININE-BINDING EXTRACELLULAR PROTEIN ARTP"/>
    <property type="match status" value="1"/>
</dbReference>
<comment type="caution">
    <text evidence="5">The sequence shown here is derived from an EMBL/GenBank/DDBJ whole genome shotgun (WGS) entry which is preliminary data.</text>
</comment>
<evidence type="ECO:0000256" key="3">
    <source>
        <dbReference type="SAM" id="SignalP"/>
    </source>
</evidence>
<keyword evidence="2 3" id="KW-0732">Signal</keyword>
<dbReference type="PANTHER" id="PTHR35936">
    <property type="entry name" value="MEMBRANE-BOUND LYTIC MUREIN TRANSGLYCOSYLASE F"/>
    <property type="match status" value="1"/>
</dbReference>
<dbReference type="SUPFAM" id="SSF53850">
    <property type="entry name" value="Periplasmic binding protein-like II"/>
    <property type="match status" value="1"/>
</dbReference>
<keyword evidence="6" id="KW-1185">Reference proteome</keyword>
<evidence type="ECO:0000313" key="5">
    <source>
        <dbReference type="EMBL" id="SFC31951.1"/>
    </source>
</evidence>
<comment type="similarity">
    <text evidence="1">Belongs to the bacterial solute-binding protein 3 family.</text>
</comment>
<evidence type="ECO:0000256" key="2">
    <source>
        <dbReference type="ARBA" id="ARBA00022729"/>
    </source>
</evidence>
<dbReference type="EMBL" id="FOLS01000004">
    <property type="protein sequence ID" value="SFC31951.1"/>
    <property type="molecule type" value="Genomic_DNA"/>
</dbReference>
<dbReference type="Pfam" id="PF00497">
    <property type="entry name" value="SBP_bac_3"/>
    <property type="match status" value="1"/>
</dbReference>
<dbReference type="RefSeq" id="WP_074978204.1">
    <property type="nucleotide sequence ID" value="NZ_FOLS01000004.1"/>
</dbReference>
<evidence type="ECO:0000313" key="6">
    <source>
        <dbReference type="Proteomes" id="UP000183385"/>
    </source>
</evidence>
<dbReference type="Proteomes" id="UP000183385">
    <property type="component" value="Unassembled WGS sequence"/>
</dbReference>
<reference evidence="5 6" key="1">
    <citation type="submission" date="2016-10" db="EMBL/GenBank/DDBJ databases">
        <authorList>
            <person name="Varghese N."/>
            <person name="Submissions S."/>
        </authorList>
    </citation>
    <scope>NUCLEOTIDE SEQUENCE [LARGE SCALE GENOMIC DNA]</scope>
    <source>
        <strain evidence="5 6">LMG 18378</strain>
    </source>
</reference>
<sequence length="250" mass="26987">MHQSIRAFVLACAASALFAGPAAAETLKVGATSTGVPFTFLDIQSQSIQGMMVDTVEAVGKAAGFDTQIQQTNFAALIPSLTSGKIDLISAAMLKTPPREKVVQFSDPVFSYGEGLVVRADDSGAYTRMDDFKGEVVGAQVGTVFLDELNKRGIFKEVRGYDSINDLLRDLALGRIKAAFADQPVLAYQLAKGGQSKVRLVRDYQPVIHGDVSLVLRKDDPALLQRVNRGIASIRADGTLQRIRAKWNLD</sequence>
<gene>
    <name evidence="5" type="ORF">SAMN05216577_104207</name>
</gene>
<feature type="domain" description="Solute-binding protein family 3/N-terminal" evidence="4">
    <location>
        <begin position="26"/>
        <end position="250"/>
    </location>
</feature>
<organism evidence="5 6">
    <name type="scientific">Pseudomonas citronellolis</name>
    <dbReference type="NCBI Taxonomy" id="53408"/>
    <lineage>
        <taxon>Bacteria</taxon>
        <taxon>Pseudomonadati</taxon>
        <taxon>Pseudomonadota</taxon>
        <taxon>Gammaproteobacteria</taxon>
        <taxon>Pseudomonadales</taxon>
        <taxon>Pseudomonadaceae</taxon>
        <taxon>Pseudomonas</taxon>
    </lineage>
</organism>
<name>A0AAQ1HKC3_9PSED</name>
<feature type="chain" id="PRO_5042980428" evidence="3">
    <location>
        <begin position="25"/>
        <end position="250"/>
    </location>
</feature>
<feature type="signal peptide" evidence="3">
    <location>
        <begin position="1"/>
        <end position="24"/>
    </location>
</feature>
<accession>A0AAQ1HKC3</accession>
<dbReference type="AlphaFoldDB" id="A0AAQ1HKC3"/>
<dbReference type="InterPro" id="IPR001638">
    <property type="entry name" value="Solute-binding_3/MltF_N"/>
</dbReference>
<dbReference type="CDD" id="cd13530">
    <property type="entry name" value="PBP2_peptides_like"/>
    <property type="match status" value="1"/>
</dbReference>
<dbReference type="Gene3D" id="3.40.190.10">
    <property type="entry name" value="Periplasmic binding protein-like II"/>
    <property type="match status" value="2"/>
</dbReference>
<evidence type="ECO:0000259" key="4">
    <source>
        <dbReference type="SMART" id="SM00062"/>
    </source>
</evidence>